<accession>A0ABX9ELZ6</accession>
<dbReference type="Pfam" id="PF13191">
    <property type="entry name" value="AAA_16"/>
    <property type="match status" value="1"/>
</dbReference>
<comment type="caution">
    <text evidence="5">The sequence shown here is derived from an EMBL/GenBank/DDBJ whole genome shotgun (WGS) entry which is preliminary data.</text>
</comment>
<dbReference type="Proteomes" id="UP000248714">
    <property type="component" value="Unassembled WGS sequence"/>
</dbReference>
<keyword evidence="2" id="KW-0067">ATP-binding</keyword>
<evidence type="ECO:0000256" key="3">
    <source>
        <dbReference type="SAM" id="MobiDB-lite"/>
    </source>
</evidence>
<dbReference type="Gene3D" id="3.40.50.300">
    <property type="entry name" value="P-loop containing nucleotide triphosphate hydrolases"/>
    <property type="match status" value="1"/>
</dbReference>
<sequence length="290" mass="30652">MPVSLVGREREQERLAALGASGGSLLVVGEPGVGKSALLRSLDGHLVTGVEAERDLPYSGLHQVLHPFLDLSTLSGARRDALEFVFGLSDGAAPPVHLVGLAALDLLSTAKPVVLVDDAHWLDQASQDVLGFVARRLSGATLIAAARIPMFAGVPALTVEPLAPDAADTLLCPARLRAPRAADRRAGSPCATWTSAAAARSGRGQRGRGSQLAEGEHRYDGFERKLQNRPVISVPAITIASDFDGPNKSGAGYRDRFTGRYEHRILDGIGHNVPQEAPEAFTRAVLDVSR</sequence>
<keyword evidence="6" id="KW-1185">Reference proteome</keyword>
<evidence type="ECO:0000313" key="5">
    <source>
        <dbReference type="EMBL" id="RAS71035.1"/>
    </source>
</evidence>
<dbReference type="Gene3D" id="3.40.50.1820">
    <property type="entry name" value="alpha/beta hydrolase"/>
    <property type="match status" value="1"/>
</dbReference>
<evidence type="ECO:0000259" key="4">
    <source>
        <dbReference type="Pfam" id="PF13191"/>
    </source>
</evidence>
<dbReference type="EMBL" id="QLTT01000001">
    <property type="protein sequence ID" value="RAS71035.1"/>
    <property type="molecule type" value="Genomic_DNA"/>
</dbReference>
<dbReference type="InterPro" id="IPR041664">
    <property type="entry name" value="AAA_16"/>
</dbReference>
<feature type="domain" description="Orc1-like AAA ATPase" evidence="4">
    <location>
        <begin position="5"/>
        <end position="138"/>
    </location>
</feature>
<proteinExistence type="predicted"/>
<evidence type="ECO:0000313" key="6">
    <source>
        <dbReference type="Proteomes" id="UP000248714"/>
    </source>
</evidence>
<feature type="region of interest" description="Disordered" evidence="3">
    <location>
        <begin position="187"/>
        <end position="220"/>
    </location>
</feature>
<reference evidence="5 6" key="1">
    <citation type="submission" date="2018-06" db="EMBL/GenBank/DDBJ databases">
        <title>Genomic Encyclopedia of Type Strains, Phase IV (KMG-IV): sequencing the most valuable type-strain genomes for metagenomic binning, comparative biology and taxonomic classification.</title>
        <authorList>
            <person name="Goeker M."/>
        </authorList>
    </citation>
    <scope>NUCLEOTIDE SEQUENCE [LARGE SCALE GENOMIC DNA]</scope>
    <source>
        <strain evidence="5 6">DSM 45479</strain>
    </source>
</reference>
<dbReference type="InterPro" id="IPR027417">
    <property type="entry name" value="P-loop_NTPase"/>
</dbReference>
<dbReference type="InterPro" id="IPR029058">
    <property type="entry name" value="AB_hydrolase_fold"/>
</dbReference>
<name>A0ABX9ELZ6_9PSEU</name>
<dbReference type="SUPFAM" id="SSF52540">
    <property type="entry name" value="P-loop containing nucleoside triphosphate hydrolases"/>
    <property type="match status" value="1"/>
</dbReference>
<protein>
    <submittedName>
        <fullName evidence="5">AAA ATPase-like protein</fullName>
    </submittedName>
</protein>
<dbReference type="PANTHER" id="PTHR16305:SF35">
    <property type="entry name" value="TRANSCRIPTIONAL ACTIVATOR DOMAIN"/>
    <property type="match status" value="1"/>
</dbReference>
<gene>
    <name evidence="5" type="ORF">C8D87_1011336</name>
</gene>
<organism evidence="5 6">
    <name type="scientific">Lentzea atacamensis</name>
    <dbReference type="NCBI Taxonomy" id="531938"/>
    <lineage>
        <taxon>Bacteria</taxon>
        <taxon>Bacillati</taxon>
        <taxon>Actinomycetota</taxon>
        <taxon>Actinomycetes</taxon>
        <taxon>Pseudonocardiales</taxon>
        <taxon>Pseudonocardiaceae</taxon>
        <taxon>Lentzea</taxon>
    </lineage>
</organism>
<dbReference type="SUPFAM" id="SSF53474">
    <property type="entry name" value="alpha/beta-Hydrolases"/>
    <property type="match status" value="1"/>
</dbReference>
<evidence type="ECO:0000256" key="2">
    <source>
        <dbReference type="ARBA" id="ARBA00022840"/>
    </source>
</evidence>
<keyword evidence="1" id="KW-0547">Nucleotide-binding</keyword>
<evidence type="ECO:0000256" key="1">
    <source>
        <dbReference type="ARBA" id="ARBA00022741"/>
    </source>
</evidence>
<dbReference type="PANTHER" id="PTHR16305">
    <property type="entry name" value="TESTICULAR SOLUBLE ADENYLYL CYCLASE"/>
    <property type="match status" value="1"/>
</dbReference>